<dbReference type="EMBL" id="JAPUUL010000178">
    <property type="protein sequence ID" value="KAJ8132119.1"/>
    <property type="molecule type" value="Genomic_DNA"/>
</dbReference>
<keyword evidence="2" id="KW-1185">Reference proteome</keyword>
<organism evidence="1 2">
    <name type="scientific">Lasiodiplodia mahajangana</name>
    <dbReference type="NCBI Taxonomy" id="1108764"/>
    <lineage>
        <taxon>Eukaryota</taxon>
        <taxon>Fungi</taxon>
        <taxon>Dikarya</taxon>
        <taxon>Ascomycota</taxon>
        <taxon>Pezizomycotina</taxon>
        <taxon>Dothideomycetes</taxon>
        <taxon>Dothideomycetes incertae sedis</taxon>
        <taxon>Botryosphaeriales</taxon>
        <taxon>Botryosphaeriaceae</taxon>
        <taxon>Lasiodiplodia</taxon>
    </lineage>
</organism>
<name>A0ACC2JXE1_9PEZI</name>
<dbReference type="Proteomes" id="UP001153332">
    <property type="component" value="Unassembled WGS sequence"/>
</dbReference>
<accession>A0ACC2JXE1</accession>
<comment type="caution">
    <text evidence="1">The sequence shown here is derived from an EMBL/GenBank/DDBJ whole genome shotgun (WGS) entry which is preliminary data.</text>
</comment>
<reference evidence="1" key="1">
    <citation type="submission" date="2022-12" db="EMBL/GenBank/DDBJ databases">
        <title>Genome Sequence of Lasiodiplodia mahajangana.</title>
        <authorList>
            <person name="Buettner E."/>
        </authorList>
    </citation>
    <scope>NUCLEOTIDE SEQUENCE</scope>
    <source>
        <strain evidence="1">VT137</strain>
    </source>
</reference>
<gene>
    <name evidence="1" type="ORF">O1611_g1501</name>
</gene>
<sequence length="326" mass="36947">MDSFPYTPLQTGRELRLLKLAGGEENSGLKGELIHFNLDRGPDYSALSYVWGSKIAPTKIECNGYQVEITENLADALRHLRYQSESRHLWVDALCINQQDADEKSHQVALMKDIYAHAQEVDVWLGLDEEGIAVRLFAEAENLLASLEAKVEQDVESLDGAQWQCFSAAPFFILPRLSLLFKREYFTRTWVIQEVGLANRPVAHCGKATVNFNKLGLFAMAFLKYFRPTLSSLGYLKEFECVSSLYQTYLPQPGPERLYDIIHRTRLNQVTDSRDKVYAFISHPSARQDVGGFPYSGEGMPHGGNMTEEDIRWRALSIIFAPTNVT</sequence>
<evidence type="ECO:0000313" key="1">
    <source>
        <dbReference type="EMBL" id="KAJ8132119.1"/>
    </source>
</evidence>
<protein>
    <submittedName>
        <fullName evidence="1">Uncharacterized protein</fullName>
    </submittedName>
</protein>
<evidence type="ECO:0000313" key="2">
    <source>
        <dbReference type="Proteomes" id="UP001153332"/>
    </source>
</evidence>
<proteinExistence type="predicted"/>